<evidence type="ECO:0000313" key="1">
    <source>
        <dbReference type="EMBL" id="CAH8363669.1"/>
    </source>
</evidence>
<gene>
    <name evidence="1" type="ORF">ERUC_LOCUS29425</name>
</gene>
<accession>A0ABC8KX65</accession>
<keyword evidence="2" id="KW-1185">Reference proteome</keyword>
<name>A0ABC8KX65_ERUVS</name>
<dbReference type="Proteomes" id="UP001642260">
    <property type="component" value="Unassembled WGS sequence"/>
</dbReference>
<dbReference type="AlphaFoldDB" id="A0ABC8KX65"/>
<evidence type="ECO:0000313" key="2">
    <source>
        <dbReference type="Proteomes" id="UP001642260"/>
    </source>
</evidence>
<proteinExistence type="predicted"/>
<dbReference type="EMBL" id="CAKOAT010368487">
    <property type="protein sequence ID" value="CAH8363669.1"/>
    <property type="molecule type" value="Genomic_DNA"/>
</dbReference>
<sequence length="85" mass="9584">MCSSGYLLASSVFAAEKSWEDVASMRRLVKERKVLVVAGYSTVLEGAMARRFLAVEKLNQSDCEINNVVQSLHRCLTLENTMEWI</sequence>
<reference evidence="1 2" key="1">
    <citation type="submission" date="2022-03" db="EMBL/GenBank/DDBJ databases">
        <authorList>
            <person name="Macdonald S."/>
            <person name="Ahmed S."/>
            <person name="Newling K."/>
        </authorList>
    </citation>
    <scope>NUCLEOTIDE SEQUENCE [LARGE SCALE GENOMIC DNA]</scope>
</reference>
<organism evidence="1 2">
    <name type="scientific">Eruca vesicaria subsp. sativa</name>
    <name type="common">Garden rocket</name>
    <name type="synonym">Eruca sativa</name>
    <dbReference type="NCBI Taxonomy" id="29727"/>
    <lineage>
        <taxon>Eukaryota</taxon>
        <taxon>Viridiplantae</taxon>
        <taxon>Streptophyta</taxon>
        <taxon>Embryophyta</taxon>
        <taxon>Tracheophyta</taxon>
        <taxon>Spermatophyta</taxon>
        <taxon>Magnoliopsida</taxon>
        <taxon>eudicotyledons</taxon>
        <taxon>Gunneridae</taxon>
        <taxon>Pentapetalae</taxon>
        <taxon>rosids</taxon>
        <taxon>malvids</taxon>
        <taxon>Brassicales</taxon>
        <taxon>Brassicaceae</taxon>
        <taxon>Brassiceae</taxon>
        <taxon>Eruca</taxon>
    </lineage>
</organism>
<comment type="caution">
    <text evidence="1">The sequence shown here is derived from an EMBL/GenBank/DDBJ whole genome shotgun (WGS) entry which is preliminary data.</text>
</comment>
<protein>
    <submittedName>
        <fullName evidence="1">Uncharacterized protein</fullName>
    </submittedName>
</protein>